<accession>A0ABR5JPM6</accession>
<keyword evidence="1" id="KW-0812">Transmembrane</keyword>
<evidence type="ECO:0000256" key="1">
    <source>
        <dbReference type="SAM" id="Phobius"/>
    </source>
</evidence>
<keyword evidence="1" id="KW-1133">Transmembrane helix</keyword>
<comment type="caution">
    <text evidence="2">The sequence shown here is derived from an EMBL/GenBank/DDBJ whole genome shotgun (WGS) entry which is preliminary data.</text>
</comment>
<keyword evidence="3" id="KW-1185">Reference proteome</keyword>
<keyword evidence="1" id="KW-0472">Membrane</keyword>
<reference evidence="2 3" key="1">
    <citation type="submission" date="2014-12" db="EMBL/GenBank/DDBJ databases">
        <authorList>
            <person name="Baeyen S."/>
        </authorList>
    </citation>
    <scope>NUCLEOTIDE SEQUENCE [LARGE SCALE GENOMIC DNA]</scope>
    <source>
        <strain evidence="2 3">LMG 28496</strain>
    </source>
</reference>
<reference evidence="2 3" key="2">
    <citation type="submission" date="2015-09" db="EMBL/GenBank/DDBJ databases">
        <title>Genome analysis of Pseudomonas syringae pv. porri LMG.</title>
        <authorList>
            <person name="Rombouts S."/>
        </authorList>
    </citation>
    <scope>NUCLEOTIDE SEQUENCE [LARGE SCALE GENOMIC DNA]</scope>
    <source>
        <strain evidence="2 3">LMG 28496</strain>
    </source>
</reference>
<evidence type="ECO:0008006" key="4">
    <source>
        <dbReference type="Google" id="ProtNLM"/>
    </source>
</evidence>
<feature type="transmembrane region" description="Helical" evidence="1">
    <location>
        <begin position="7"/>
        <end position="27"/>
    </location>
</feature>
<protein>
    <recommendedName>
        <fullName evidence="4">Type VI secretion protein</fullName>
    </recommendedName>
</protein>
<sequence>MVNDKRISKATIITLILYCSIGYTFAATDLESTASGVSSFADGLQKIHMFIESLSMFGGLYLLIRSIKMFLGLNTQNGPKSFAQPLACMVLASLLLNLPKFLNLITVTLLGGDHKYCDGLSSDSSGCWNAASSELTGPLRDKVDAINGGSKAFMEIIDTVFYGFLVLGVFTIIKAVFMLYSIHYKGTGESNSRAFAMMFFGGCLCNMGFVIELAFNALKSFGMAS</sequence>
<dbReference type="Proteomes" id="UP000037201">
    <property type="component" value="Unassembled WGS sequence"/>
</dbReference>
<dbReference type="RefSeq" id="WP_053486521.1">
    <property type="nucleotide sequence ID" value="NZ_JUEU01000118.1"/>
</dbReference>
<evidence type="ECO:0000313" key="3">
    <source>
        <dbReference type="Proteomes" id="UP000037201"/>
    </source>
</evidence>
<feature type="transmembrane region" description="Helical" evidence="1">
    <location>
        <begin position="47"/>
        <end position="64"/>
    </location>
</feature>
<proteinExistence type="predicted"/>
<name>A0ABR5JPM6_9PSED</name>
<feature type="transmembrane region" description="Helical" evidence="1">
    <location>
        <begin position="160"/>
        <end position="182"/>
    </location>
</feature>
<gene>
    <name evidence="2" type="ORF">OX90_11320</name>
</gene>
<organism evidence="2 3">
    <name type="scientific">Pseudomonas coronafaciens pv. porri</name>
    <dbReference type="NCBI Taxonomy" id="83964"/>
    <lineage>
        <taxon>Bacteria</taxon>
        <taxon>Pseudomonadati</taxon>
        <taxon>Pseudomonadota</taxon>
        <taxon>Gammaproteobacteria</taxon>
        <taxon>Pseudomonadales</taxon>
        <taxon>Pseudomonadaceae</taxon>
        <taxon>Pseudomonas</taxon>
        <taxon>Pseudomonas coronafaciens</taxon>
    </lineage>
</organism>
<dbReference type="EMBL" id="JUEU01000118">
    <property type="protein sequence ID" value="KOP59465.1"/>
    <property type="molecule type" value="Genomic_DNA"/>
</dbReference>
<feature type="transmembrane region" description="Helical" evidence="1">
    <location>
        <begin position="194"/>
        <end position="215"/>
    </location>
</feature>
<evidence type="ECO:0000313" key="2">
    <source>
        <dbReference type="EMBL" id="KOP59465.1"/>
    </source>
</evidence>